<accession>A0A4Y7J5Z0</accession>
<reference evidence="2 3" key="1">
    <citation type="journal article" date="2018" name="Science">
        <title>The opium poppy genome and morphinan production.</title>
        <authorList>
            <person name="Guo L."/>
            <person name="Winzer T."/>
            <person name="Yang X."/>
            <person name="Li Y."/>
            <person name="Ning Z."/>
            <person name="He Z."/>
            <person name="Teodor R."/>
            <person name="Lu Y."/>
            <person name="Bowser T.A."/>
            <person name="Graham I.A."/>
            <person name="Ye K."/>
        </authorList>
    </citation>
    <scope>NUCLEOTIDE SEQUENCE [LARGE SCALE GENOMIC DNA]</scope>
    <source>
        <strain evidence="3">cv. HN1</strain>
        <tissue evidence="2">Leaves</tissue>
    </source>
</reference>
<evidence type="ECO:0000256" key="1">
    <source>
        <dbReference type="SAM" id="MobiDB-lite"/>
    </source>
</evidence>
<proteinExistence type="predicted"/>
<name>A0A4Y7J5Z0_PAPSO</name>
<organism evidence="2 3">
    <name type="scientific">Papaver somniferum</name>
    <name type="common">Opium poppy</name>
    <dbReference type="NCBI Taxonomy" id="3469"/>
    <lineage>
        <taxon>Eukaryota</taxon>
        <taxon>Viridiplantae</taxon>
        <taxon>Streptophyta</taxon>
        <taxon>Embryophyta</taxon>
        <taxon>Tracheophyta</taxon>
        <taxon>Spermatophyta</taxon>
        <taxon>Magnoliopsida</taxon>
        <taxon>Ranunculales</taxon>
        <taxon>Papaveraceae</taxon>
        <taxon>Papaveroideae</taxon>
        <taxon>Papaver</taxon>
    </lineage>
</organism>
<feature type="region of interest" description="Disordered" evidence="1">
    <location>
        <begin position="1"/>
        <end position="89"/>
    </location>
</feature>
<evidence type="ECO:0000313" key="2">
    <source>
        <dbReference type="EMBL" id="RZC55472.1"/>
    </source>
</evidence>
<feature type="compositionally biased region" description="Basic and acidic residues" evidence="1">
    <location>
        <begin position="24"/>
        <end position="33"/>
    </location>
</feature>
<keyword evidence="3" id="KW-1185">Reference proteome</keyword>
<dbReference type="AlphaFoldDB" id="A0A4Y7J5Z0"/>
<protein>
    <submittedName>
        <fullName evidence="2">Uncharacterized protein</fullName>
    </submittedName>
</protein>
<gene>
    <name evidence="2" type="ORF">C5167_014330</name>
</gene>
<dbReference type="Gramene" id="RZC55472">
    <property type="protein sequence ID" value="RZC55472"/>
    <property type="gene ID" value="C5167_014330"/>
</dbReference>
<evidence type="ECO:0000313" key="3">
    <source>
        <dbReference type="Proteomes" id="UP000316621"/>
    </source>
</evidence>
<sequence length="119" mass="12798">MYTDEEDEVPSLADCLAASNLDSSPDKETEKDAATPAKKKAVPKRASASQKKTISEFSSDDEQIQTISEEKGSNGEFEPPAALKGGKKPSAVWRQQAAFGEQTEITSGSMKLFLDAKVD</sequence>
<dbReference type="Proteomes" id="UP000316621">
    <property type="component" value="Chromosome 3"/>
</dbReference>
<dbReference type="EMBL" id="CM010717">
    <property type="protein sequence ID" value="RZC55472.1"/>
    <property type="molecule type" value="Genomic_DNA"/>
</dbReference>